<reference evidence="1 3" key="1">
    <citation type="journal article" date="2014" name="Genome Announc.">
        <title>Draft Genome Sequences of Streptococcus bovis Strains ATCC 33317 and JB1.</title>
        <authorList>
            <person name="Benahmed F.H."/>
            <person name="Gopinath G.R."/>
            <person name="Harbottle H."/>
            <person name="Cotta M.A."/>
            <person name="Luo Y."/>
            <person name="Henderson C."/>
            <person name="Teri P."/>
            <person name="Soppet D."/>
            <person name="Rasmussen M."/>
            <person name="Whitehead T.R."/>
            <person name="Davidson M."/>
        </authorList>
    </citation>
    <scope>NUCLEOTIDE SEQUENCE [LARGE SCALE GENOMIC DNA]</scope>
    <source>
        <strain evidence="1 3">JB1</strain>
    </source>
</reference>
<name>A0A091CAU5_STREI</name>
<comment type="caution">
    <text evidence="1">The sequence shown here is derived from an EMBL/GenBank/DDBJ whole genome shotgun (WGS) entry which is preliminary data.</text>
</comment>
<accession>A0A091CAU5</accession>
<protein>
    <submittedName>
        <fullName evidence="1">Uncharacterized protein</fullName>
    </submittedName>
</protein>
<dbReference type="EMBL" id="FOTG01000003">
    <property type="protein sequence ID" value="SFL15812.1"/>
    <property type="molecule type" value="Genomic_DNA"/>
</dbReference>
<sequence>MKRITIAFIGAVVLAIGVVGGSRKAEATNRKRMTAYVPAEDGRFSYEEVNVESYEVKDGLLHVTTDCGYEYIGNNIVIEKWEEQ</sequence>
<proteinExistence type="predicted"/>
<dbReference type="RefSeq" id="WP_039697034.1">
    <property type="nucleotide sequence ID" value="NZ_AUZH01000026.1"/>
</dbReference>
<dbReference type="Proteomes" id="UP000182793">
    <property type="component" value="Unassembled WGS sequence"/>
</dbReference>
<dbReference type="Proteomes" id="UP000029382">
    <property type="component" value="Unassembled WGS sequence"/>
</dbReference>
<dbReference type="EMBL" id="AUZH01000026">
    <property type="protein sequence ID" value="KFN87443.1"/>
    <property type="molecule type" value="Genomic_DNA"/>
</dbReference>
<evidence type="ECO:0000313" key="4">
    <source>
        <dbReference type="Proteomes" id="UP000182793"/>
    </source>
</evidence>
<gene>
    <name evidence="1" type="ORF">H702_07230</name>
    <name evidence="2" type="ORF">SAMN02910290_00682</name>
</gene>
<evidence type="ECO:0000313" key="2">
    <source>
        <dbReference type="EMBL" id="SFL15812.1"/>
    </source>
</evidence>
<organism evidence="1 3">
    <name type="scientific">Streptococcus equinus JB1</name>
    <dbReference type="NCBI Taxonomy" id="1294274"/>
    <lineage>
        <taxon>Bacteria</taxon>
        <taxon>Bacillati</taxon>
        <taxon>Bacillota</taxon>
        <taxon>Bacilli</taxon>
        <taxon>Lactobacillales</taxon>
        <taxon>Streptococcaceae</taxon>
        <taxon>Streptococcus</taxon>
    </lineage>
</organism>
<evidence type="ECO:0000313" key="1">
    <source>
        <dbReference type="EMBL" id="KFN87443.1"/>
    </source>
</evidence>
<reference evidence="2 4" key="2">
    <citation type="submission" date="2016-10" db="EMBL/GenBank/DDBJ databases">
        <authorList>
            <person name="Varghese N."/>
            <person name="Submissions S."/>
        </authorList>
    </citation>
    <scope>NUCLEOTIDE SEQUENCE [LARGE SCALE GENOMIC DNA]</scope>
    <source>
        <strain evidence="2 4">JB1</strain>
    </source>
</reference>
<dbReference type="AlphaFoldDB" id="A0A091CAU5"/>
<evidence type="ECO:0000313" key="3">
    <source>
        <dbReference type="Proteomes" id="UP000029382"/>
    </source>
</evidence>
<keyword evidence="4" id="KW-1185">Reference proteome</keyword>